<reference evidence="3" key="1">
    <citation type="submission" date="2016-11" db="EMBL/GenBank/DDBJ databases">
        <authorList>
            <person name="Varghese N."/>
            <person name="Submissions S."/>
        </authorList>
    </citation>
    <scope>NUCLEOTIDE SEQUENCE [LARGE SCALE GENOMIC DNA]</scope>
    <source>
        <strain evidence="3">YR203</strain>
    </source>
</reference>
<feature type="transmembrane region" description="Helical" evidence="1">
    <location>
        <begin position="65"/>
        <end position="82"/>
    </location>
</feature>
<dbReference type="RefSeq" id="WP_073175651.1">
    <property type="nucleotide sequence ID" value="NZ_FQVE01000008.1"/>
</dbReference>
<keyword evidence="1" id="KW-0472">Membrane</keyword>
<dbReference type="Proteomes" id="UP000184108">
    <property type="component" value="Unassembled WGS sequence"/>
</dbReference>
<gene>
    <name evidence="2" type="ORF">SAMN02787073_4966</name>
</gene>
<feature type="transmembrane region" description="Helical" evidence="1">
    <location>
        <begin position="105"/>
        <end position="128"/>
    </location>
</feature>
<keyword evidence="1" id="KW-1133">Transmembrane helix</keyword>
<keyword evidence="1" id="KW-0812">Transmembrane</keyword>
<name>A0A1M5N7S4_9FLAO</name>
<dbReference type="AlphaFoldDB" id="A0A1M5N7S4"/>
<dbReference type="EMBL" id="FQVE01000008">
    <property type="protein sequence ID" value="SHG85525.1"/>
    <property type="molecule type" value="Genomic_DNA"/>
</dbReference>
<accession>A0A1M5N7S4</accession>
<sequence>MSIKKLYYYLFYKLYKFWDYISVPKFWSNYKASLSIVILEIFIIISCTNYYNILYNSNSGILSNSGWITIVMLLVVVDYYVFHSKDQWNHIIIEFDESCSGKNKIYSILAWGLILLVISNMIFSFYCLNLKAKKEETGPYAKEYIEKKRIEDSLDAAKYKYK</sequence>
<evidence type="ECO:0000256" key="1">
    <source>
        <dbReference type="SAM" id="Phobius"/>
    </source>
</evidence>
<organism evidence="2 3">
    <name type="scientific">Chryseobacterium vrystaatense</name>
    <dbReference type="NCBI Taxonomy" id="307480"/>
    <lineage>
        <taxon>Bacteria</taxon>
        <taxon>Pseudomonadati</taxon>
        <taxon>Bacteroidota</taxon>
        <taxon>Flavobacteriia</taxon>
        <taxon>Flavobacteriales</taxon>
        <taxon>Weeksellaceae</taxon>
        <taxon>Chryseobacterium group</taxon>
        <taxon>Chryseobacterium</taxon>
    </lineage>
</organism>
<evidence type="ECO:0000313" key="2">
    <source>
        <dbReference type="EMBL" id="SHG85525.1"/>
    </source>
</evidence>
<evidence type="ECO:0000313" key="3">
    <source>
        <dbReference type="Proteomes" id="UP000184108"/>
    </source>
</evidence>
<protein>
    <submittedName>
        <fullName evidence="2">Uncharacterized protein</fullName>
    </submittedName>
</protein>
<proteinExistence type="predicted"/>
<feature type="transmembrane region" description="Helical" evidence="1">
    <location>
        <begin position="32"/>
        <end position="53"/>
    </location>
</feature>